<organism evidence="2">
    <name type="scientific">Methylobacterium bullatum</name>
    <dbReference type="NCBI Taxonomy" id="570505"/>
    <lineage>
        <taxon>Bacteria</taxon>
        <taxon>Pseudomonadati</taxon>
        <taxon>Pseudomonadota</taxon>
        <taxon>Alphaproteobacteria</taxon>
        <taxon>Hyphomicrobiales</taxon>
        <taxon>Methylobacteriaceae</taxon>
        <taxon>Methylobacterium</taxon>
    </lineage>
</organism>
<dbReference type="NCBIfam" id="TIGR02281">
    <property type="entry name" value="clan_AA_DTGA"/>
    <property type="match status" value="1"/>
</dbReference>
<accession>A0A679J5S8</accession>
<dbReference type="CDD" id="cd05483">
    <property type="entry name" value="retropepsin_like_bacteria"/>
    <property type="match status" value="1"/>
</dbReference>
<dbReference type="Pfam" id="PF13975">
    <property type="entry name" value="gag-asp_proteas"/>
    <property type="match status" value="1"/>
</dbReference>
<gene>
    <name evidence="2" type="ORF">MBUL_04318</name>
</gene>
<keyword evidence="1" id="KW-0472">Membrane</keyword>
<dbReference type="InterPro" id="IPR011969">
    <property type="entry name" value="Clan_AA_Asp_peptidase_C"/>
</dbReference>
<evidence type="ECO:0000256" key="1">
    <source>
        <dbReference type="SAM" id="Phobius"/>
    </source>
</evidence>
<name>A0A679J5S8_9HYPH</name>
<dbReference type="EMBL" id="LR743504">
    <property type="protein sequence ID" value="CAA2107753.1"/>
    <property type="molecule type" value="Genomic_DNA"/>
</dbReference>
<keyword evidence="1" id="KW-0812">Transmembrane</keyword>
<dbReference type="InterPro" id="IPR021109">
    <property type="entry name" value="Peptidase_aspartic_dom_sf"/>
</dbReference>
<evidence type="ECO:0008006" key="3">
    <source>
        <dbReference type="Google" id="ProtNLM"/>
    </source>
</evidence>
<reference evidence="2" key="1">
    <citation type="submission" date="2019-12" db="EMBL/GenBank/DDBJ databases">
        <authorList>
            <person name="Cremers G."/>
        </authorList>
    </citation>
    <scope>NUCLEOTIDE SEQUENCE</scope>
    <source>
        <strain evidence="2">Mbul1</strain>
    </source>
</reference>
<keyword evidence="1" id="KW-1133">Transmembrane helix</keyword>
<proteinExistence type="predicted"/>
<sequence>MTQPVLWALGVTSVAAAVSLTLVTRFENTARPRERGEAVLNLDSASLGGRNPTRYAPNSVTLAADSLGHFSTEVDVAGRSLRMLVDTGASICAFSYEDAQRLGLHVYERDFNRRVDTANGSVSAATVRIPVMRIGTIGIRDVEAVILPKGRLGKSLLGMSFLRRLDDFKMSDGRLTLRG</sequence>
<protein>
    <recommendedName>
        <fullName evidence="3">Peptidase A2 domain-containing protein</fullName>
    </recommendedName>
</protein>
<dbReference type="AlphaFoldDB" id="A0A679J5S8"/>
<dbReference type="SUPFAM" id="SSF50630">
    <property type="entry name" value="Acid proteases"/>
    <property type="match status" value="1"/>
</dbReference>
<dbReference type="InterPro" id="IPR034122">
    <property type="entry name" value="Retropepsin-like_bacterial"/>
</dbReference>
<evidence type="ECO:0000313" key="2">
    <source>
        <dbReference type="EMBL" id="CAA2107753.1"/>
    </source>
</evidence>
<feature type="transmembrane region" description="Helical" evidence="1">
    <location>
        <begin position="6"/>
        <end position="26"/>
    </location>
</feature>
<dbReference type="Gene3D" id="2.40.70.10">
    <property type="entry name" value="Acid Proteases"/>
    <property type="match status" value="1"/>
</dbReference>